<comment type="caution">
    <text evidence="7">The sequence shown here is derived from an EMBL/GenBank/DDBJ whole genome shotgun (WGS) entry which is preliminary data.</text>
</comment>
<comment type="subcellular location">
    <subcellularLocation>
        <location evidence="1">Nucleus</location>
    </subcellularLocation>
</comment>
<keyword evidence="8" id="KW-1185">Reference proteome</keyword>
<feature type="domain" description="Ubiquitin conjugation factor E4 core" evidence="6">
    <location>
        <begin position="34"/>
        <end position="234"/>
    </location>
</feature>
<reference evidence="7 8" key="1">
    <citation type="journal article" date="2020" name="G3 (Bethesda)">
        <title>Improved Reference Genome for Cyclotella cryptica CCMP332, a Model for Cell Wall Morphogenesis, Salinity Adaptation, and Lipid Production in Diatoms (Bacillariophyta).</title>
        <authorList>
            <person name="Roberts W.R."/>
            <person name="Downey K.M."/>
            <person name="Ruck E.C."/>
            <person name="Traller J.C."/>
            <person name="Alverson A.J."/>
        </authorList>
    </citation>
    <scope>NUCLEOTIDE SEQUENCE [LARGE SCALE GENOMIC DNA]</scope>
    <source>
        <strain evidence="7 8">CCMP332</strain>
    </source>
</reference>
<evidence type="ECO:0000256" key="4">
    <source>
        <dbReference type="ARBA" id="ARBA00022786"/>
    </source>
</evidence>
<sequence>IGDVLHDIFLPSSGNDRNDVPHSVSCDPLAGGQAYLTSDKLVQETLAPLLLLFYGEVEHTGFYEKNSHRTKIAKLLKFLWESPKHKPAFRESQRIKQAFKSLRMVFVMERLPAIRTVQLQMANHQEWTALRKEERETIIMKRILPLCNSVVKMLCFLNTNKDIRDMFLLPEMCPRLANMLLHVLTKFISTRGMDLKVDNPESYNFCPKDVLQDVCVVFSSFAAATTEFQLECARSEPLLSKFMTDPVLLPTSGHIIDRKTISQLYWQFDGTVIQSYWGTCLGLCNVMGVGTLMIRRHRPNNMHSSGLKSLKLKMVNLLKAYHCGNNGNGDENNTLEKECNPIFVICKILDL</sequence>
<evidence type="ECO:0000313" key="7">
    <source>
        <dbReference type="EMBL" id="KAL3790363.1"/>
    </source>
</evidence>
<dbReference type="GO" id="GO:0005634">
    <property type="term" value="C:nucleus"/>
    <property type="evidence" value="ECO:0007669"/>
    <property type="project" value="UniProtKB-SubCell"/>
</dbReference>
<organism evidence="7 8">
    <name type="scientific">Cyclotella cryptica</name>
    <dbReference type="NCBI Taxonomy" id="29204"/>
    <lineage>
        <taxon>Eukaryota</taxon>
        <taxon>Sar</taxon>
        <taxon>Stramenopiles</taxon>
        <taxon>Ochrophyta</taxon>
        <taxon>Bacillariophyta</taxon>
        <taxon>Coscinodiscophyceae</taxon>
        <taxon>Thalassiosirophycidae</taxon>
        <taxon>Stephanodiscales</taxon>
        <taxon>Stephanodiscaceae</taxon>
        <taxon>Cyclotella</taxon>
    </lineage>
</organism>
<dbReference type="GO" id="GO:0016740">
    <property type="term" value="F:transferase activity"/>
    <property type="evidence" value="ECO:0007669"/>
    <property type="project" value="UniProtKB-KW"/>
</dbReference>
<dbReference type="InterPro" id="IPR019474">
    <property type="entry name" value="Ub_conjug_fac_E4_core"/>
</dbReference>
<dbReference type="Pfam" id="PF10408">
    <property type="entry name" value="Ufd2P_core"/>
    <property type="match status" value="1"/>
</dbReference>
<evidence type="ECO:0000256" key="1">
    <source>
        <dbReference type="ARBA" id="ARBA00004123"/>
    </source>
</evidence>
<keyword evidence="4" id="KW-0833">Ubl conjugation pathway</keyword>
<evidence type="ECO:0000256" key="3">
    <source>
        <dbReference type="ARBA" id="ARBA00022679"/>
    </source>
</evidence>
<dbReference type="AlphaFoldDB" id="A0ABD3PQQ0"/>
<proteinExistence type="predicted"/>
<evidence type="ECO:0000256" key="5">
    <source>
        <dbReference type="ARBA" id="ARBA00023242"/>
    </source>
</evidence>
<comment type="pathway">
    <text evidence="2">Protein modification; protein ubiquitination.</text>
</comment>
<dbReference type="EMBL" id="JABMIG020000129">
    <property type="protein sequence ID" value="KAL3790363.1"/>
    <property type="molecule type" value="Genomic_DNA"/>
</dbReference>
<feature type="non-terminal residue" evidence="7">
    <location>
        <position position="1"/>
    </location>
</feature>
<dbReference type="PANTHER" id="PTHR13931:SF2">
    <property type="entry name" value="UBIQUITIN CONJUGATION FACTOR E4 B"/>
    <property type="match status" value="1"/>
</dbReference>
<evidence type="ECO:0000259" key="6">
    <source>
        <dbReference type="Pfam" id="PF10408"/>
    </source>
</evidence>
<keyword evidence="5" id="KW-0539">Nucleus</keyword>
<evidence type="ECO:0000256" key="2">
    <source>
        <dbReference type="ARBA" id="ARBA00004906"/>
    </source>
</evidence>
<protein>
    <recommendedName>
        <fullName evidence="6">Ubiquitin conjugation factor E4 core domain-containing protein</fullName>
    </recommendedName>
</protein>
<dbReference type="PANTHER" id="PTHR13931">
    <property type="entry name" value="UBIQUITINATION FACTOR E4"/>
    <property type="match status" value="1"/>
</dbReference>
<dbReference type="Proteomes" id="UP001516023">
    <property type="component" value="Unassembled WGS sequence"/>
</dbReference>
<evidence type="ECO:0000313" key="8">
    <source>
        <dbReference type="Proteomes" id="UP001516023"/>
    </source>
</evidence>
<dbReference type="InterPro" id="IPR045132">
    <property type="entry name" value="UBE4"/>
</dbReference>
<name>A0ABD3PQQ0_9STRA</name>
<keyword evidence="3" id="KW-0808">Transferase</keyword>
<gene>
    <name evidence="7" type="ORF">HJC23_002749</name>
</gene>
<accession>A0ABD3PQQ0</accession>